<dbReference type="EMBL" id="MUBK01000030">
    <property type="protein sequence ID" value="OTA18611.1"/>
    <property type="molecule type" value="Genomic_DNA"/>
</dbReference>
<name>A0A1Y2SIG0_9GAMM</name>
<accession>A0A1Y2SIG0</accession>
<dbReference type="STRING" id="40578.Xbed_03147"/>
<dbReference type="RefSeq" id="WP_086113826.1">
    <property type="nucleotide sequence ID" value="NZ_CAWNHF010000135.1"/>
</dbReference>
<dbReference type="OrthoDB" id="6465464at2"/>
<dbReference type="AlphaFoldDB" id="A0A1Y2SIG0"/>
<reference evidence="1 2" key="1">
    <citation type="submission" date="2017-01" db="EMBL/GenBank/DDBJ databases">
        <title>Deconstructing symbiosis and pathogenesis requirements using a combined genomic-metabolomic approach.</title>
        <authorList>
            <person name="Tobias N.J."/>
            <person name="Wolff H."/>
            <person name="Djahanschiri B."/>
            <person name="Ebersberger I."/>
            <person name="Bode H.B."/>
        </authorList>
    </citation>
    <scope>NUCLEOTIDE SEQUENCE [LARGE SCALE GENOMIC DNA]</scope>
    <source>
        <strain evidence="1 2">DSM 4764</strain>
    </source>
</reference>
<dbReference type="Proteomes" id="UP000194204">
    <property type="component" value="Unassembled WGS sequence"/>
</dbReference>
<proteinExistence type="predicted"/>
<gene>
    <name evidence="1" type="ORF">Xbed_03147</name>
</gene>
<evidence type="ECO:0000313" key="1">
    <source>
        <dbReference type="EMBL" id="OTA18611.1"/>
    </source>
</evidence>
<evidence type="ECO:0000313" key="2">
    <source>
        <dbReference type="Proteomes" id="UP000194204"/>
    </source>
</evidence>
<sequence>MKVINKIDNKIIGIFNSNTAEEEVKLLGYNVDDCEFIKSQSESDRDNLLYLKSTDWLVTRHRDQLSLDIESSITNEEYQSLLIKRQEARISIVDQDALNKYYLVFGEK</sequence>
<protein>
    <submittedName>
        <fullName evidence="1">Uncharacterized protein</fullName>
    </submittedName>
</protein>
<organism evidence="1 2">
    <name type="scientific">Xenorhabdus beddingii</name>
    <dbReference type="NCBI Taxonomy" id="40578"/>
    <lineage>
        <taxon>Bacteria</taxon>
        <taxon>Pseudomonadati</taxon>
        <taxon>Pseudomonadota</taxon>
        <taxon>Gammaproteobacteria</taxon>
        <taxon>Enterobacterales</taxon>
        <taxon>Morganellaceae</taxon>
        <taxon>Xenorhabdus</taxon>
    </lineage>
</organism>
<keyword evidence="2" id="KW-1185">Reference proteome</keyword>
<comment type="caution">
    <text evidence="1">The sequence shown here is derived from an EMBL/GenBank/DDBJ whole genome shotgun (WGS) entry which is preliminary data.</text>
</comment>